<accession>A0AAN4JIQ8</accession>
<keyword evidence="1" id="KW-0067">ATP-binding</keyword>
<dbReference type="GO" id="GO:0004386">
    <property type="term" value="F:helicase activity"/>
    <property type="evidence" value="ECO:0007669"/>
    <property type="project" value="UniProtKB-KW"/>
</dbReference>
<dbReference type="AlphaFoldDB" id="A0AAN4JIQ8"/>
<dbReference type="EMBL" id="ABKSHZ030000006">
    <property type="protein sequence ID" value="EMM9722392.1"/>
    <property type="molecule type" value="Genomic_DNA"/>
</dbReference>
<keyword evidence="1" id="KW-0347">Helicase</keyword>
<reference evidence="1" key="1">
    <citation type="submission" date="2024-02" db="EMBL/GenBank/DDBJ databases">
        <authorList>
            <consortium name="Clinical and Environmental Microbiology Branch: Whole genome sequencing antimicrobial resistance pathogens in the healthcare setting"/>
        </authorList>
    </citation>
    <scope>NUCLEOTIDE SEQUENCE</scope>
    <source>
        <strain evidence="1">2023QG-00028</strain>
    </source>
</reference>
<keyword evidence="1" id="KW-0378">Hydrolase</keyword>
<sequence length="30" mass="3395">MNDLPVRQTPMFTRLREAGFSSSPQGLDWG</sequence>
<name>A0AAN4JIQ8_ECOLX</name>
<gene>
    <name evidence="1" type="ORF">PWL68_002522</name>
</gene>
<protein>
    <submittedName>
        <fullName evidence="1">ATP-dependent helicase</fullName>
    </submittedName>
</protein>
<proteinExistence type="predicted"/>
<comment type="caution">
    <text evidence="1">The sequence shown here is derived from an EMBL/GenBank/DDBJ whole genome shotgun (WGS) entry which is preliminary data.</text>
</comment>
<keyword evidence="1" id="KW-0547">Nucleotide-binding</keyword>
<evidence type="ECO:0000313" key="1">
    <source>
        <dbReference type="EMBL" id="EMM9722392.1"/>
    </source>
</evidence>
<organism evidence="1">
    <name type="scientific">Escherichia coli</name>
    <dbReference type="NCBI Taxonomy" id="562"/>
    <lineage>
        <taxon>Bacteria</taxon>
        <taxon>Pseudomonadati</taxon>
        <taxon>Pseudomonadota</taxon>
        <taxon>Gammaproteobacteria</taxon>
        <taxon>Enterobacterales</taxon>
        <taxon>Enterobacteriaceae</taxon>
        <taxon>Escherichia</taxon>
    </lineage>
</organism>